<organism evidence="2 3">
    <name type="scientific">Brevibacillus invocatus</name>
    <dbReference type="NCBI Taxonomy" id="173959"/>
    <lineage>
        <taxon>Bacteria</taxon>
        <taxon>Bacillati</taxon>
        <taxon>Bacillota</taxon>
        <taxon>Bacilli</taxon>
        <taxon>Bacillales</taxon>
        <taxon>Paenibacillaceae</taxon>
        <taxon>Brevibacillus</taxon>
    </lineage>
</organism>
<dbReference type="EMBL" id="RHHR01000009">
    <property type="protein sequence ID" value="RNB75958.1"/>
    <property type="molecule type" value="Genomic_DNA"/>
</dbReference>
<dbReference type="RefSeq" id="WP_122908115.1">
    <property type="nucleotide sequence ID" value="NZ_CBCSBE010000004.1"/>
</dbReference>
<reference evidence="2 3" key="1">
    <citation type="submission" date="2018-10" db="EMBL/GenBank/DDBJ databases">
        <title>Phylogenomics of Brevibacillus.</title>
        <authorList>
            <person name="Dunlap C."/>
        </authorList>
    </citation>
    <scope>NUCLEOTIDE SEQUENCE [LARGE SCALE GENOMIC DNA]</scope>
    <source>
        <strain evidence="2 3">JCM 12215</strain>
    </source>
</reference>
<gene>
    <name evidence="2" type="ORF">EDM52_05995</name>
</gene>
<keyword evidence="3" id="KW-1185">Reference proteome</keyword>
<dbReference type="AlphaFoldDB" id="A0A3M8CK43"/>
<evidence type="ECO:0000313" key="3">
    <source>
        <dbReference type="Proteomes" id="UP000282028"/>
    </source>
</evidence>
<keyword evidence="1" id="KW-1133">Transmembrane helix</keyword>
<accession>A0A3M8CK43</accession>
<proteinExistence type="predicted"/>
<evidence type="ECO:0000313" key="2">
    <source>
        <dbReference type="EMBL" id="RNB75958.1"/>
    </source>
</evidence>
<dbReference type="SUPFAM" id="SSF48452">
    <property type="entry name" value="TPR-like"/>
    <property type="match status" value="1"/>
</dbReference>
<dbReference type="Proteomes" id="UP000282028">
    <property type="component" value="Unassembled WGS sequence"/>
</dbReference>
<dbReference type="OrthoDB" id="1933450at2"/>
<protein>
    <submittedName>
        <fullName evidence="2">Uncharacterized protein</fullName>
    </submittedName>
</protein>
<keyword evidence="1" id="KW-0812">Transmembrane</keyword>
<name>A0A3M8CK43_9BACL</name>
<comment type="caution">
    <text evidence="2">The sequence shown here is derived from an EMBL/GenBank/DDBJ whole genome shotgun (WGS) entry which is preliminary data.</text>
</comment>
<sequence length="297" mass="34749">MLGILFGLYVVLSAVLLGLRYRKSPKDWLLRVILVTAFPIVGWLFPLFWPKDLHRDADEEFSDYVTRQQEEHQVRRIGVYSRMETEKELSVIPIEDALLISEHQTRRRVMIDVLKQDTNHYLEILQRAVSNEDTETSHYAVSAIMEVKRKMLLALQDLSVQYENNKQDEYVVRTYAEVLKGFMSSGFLDGRTLLKHRYTYLAVLESLTELAENSEWAYHEKVHVELELGMFAEAETTGLLYIEKHPFSEDAYLCLLKVYYSTKSAVKLYETLDRLKRTPMRLSNHALTLVRFWSEGA</sequence>
<feature type="transmembrane region" description="Helical" evidence="1">
    <location>
        <begin position="28"/>
        <end position="49"/>
    </location>
</feature>
<keyword evidence="1" id="KW-0472">Membrane</keyword>
<evidence type="ECO:0000256" key="1">
    <source>
        <dbReference type="SAM" id="Phobius"/>
    </source>
</evidence>
<dbReference type="InterPro" id="IPR011990">
    <property type="entry name" value="TPR-like_helical_dom_sf"/>
</dbReference>